<feature type="region of interest" description="Disordered" evidence="1">
    <location>
        <begin position="223"/>
        <end position="261"/>
    </location>
</feature>
<feature type="region of interest" description="Disordered" evidence="1">
    <location>
        <begin position="181"/>
        <end position="211"/>
    </location>
</feature>
<feature type="region of interest" description="Disordered" evidence="1">
    <location>
        <begin position="57"/>
        <end position="151"/>
    </location>
</feature>
<sequence length="299" mass="30568">MSPEPSSSASLPQNPAKRKADSLASRLSPVAVISNSAPAAETGDKNALFARLGEPLPSPALSWAATTSDPPQQRAGKRARTEPTSLLKRLSVNATGQSSDALISRNGDGTDASLLAATPMHGGSKISPRSDSPNDARNKRSIPLMGSTLASGEGNGAGLPIKRAKANSANPPPAVSIRNAAMTKSTSQNPPKVAAAESPRTISPTTSTAGLGSFSILGAAKKNRGTTPTTIQPHPQLRPPPVKAGPGSLGDARSVTESSSAVPALAKRLHMMNARVGEGVAGRRKRGGIVPRGSDQRMR</sequence>
<feature type="compositionally biased region" description="Polar residues" evidence="1">
    <location>
        <begin position="1"/>
        <end position="13"/>
    </location>
</feature>
<proteinExistence type="predicted"/>
<comment type="caution">
    <text evidence="2">The sequence shown here is derived from an EMBL/GenBank/DDBJ whole genome shotgun (WGS) entry which is preliminary data.</text>
</comment>
<feature type="compositionally biased region" description="Polar residues" evidence="1">
    <location>
        <begin position="92"/>
        <end position="101"/>
    </location>
</feature>
<dbReference type="Proteomes" id="UP000886523">
    <property type="component" value="Unassembled WGS sequence"/>
</dbReference>
<reference evidence="2" key="1">
    <citation type="journal article" date="2020" name="Nat. Commun.">
        <title>Large-scale genome sequencing of mycorrhizal fungi provides insights into the early evolution of symbiotic traits.</title>
        <authorList>
            <person name="Miyauchi S."/>
            <person name="Kiss E."/>
            <person name="Kuo A."/>
            <person name="Drula E."/>
            <person name="Kohler A."/>
            <person name="Sanchez-Garcia M."/>
            <person name="Morin E."/>
            <person name="Andreopoulos B."/>
            <person name="Barry K.W."/>
            <person name="Bonito G."/>
            <person name="Buee M."/>
            <person name="Carver A."/>
            <person name="Chen C."/>
            <person name="Cichocki N."/>
            <person name="Clum A."/>
            <person name="Culley D."/>
            <person name="Crous P.W."/>
            <person name="Fauchery L."/>
            <person name="Girlanda M."/>
            <person name="Hayes R.D."/>
            <person name="Keri Z."/>
            <person name="LaButti K."/>
            <person name="Lipzen A."/>
            <person name="Lombard V."/>
            <person name="Magnuson J."/>
            <person name="Maillard F."/>
            <person name="Murat C."/>
            <person name="Nolan M."/>
            <person name="Ohm R.A."/>
            <person name="Pangilinan J."/>
            <person name="Pereira M.F."/>
            <person name="Perotto S."/>
            <person name="Peter M."/>
            <person name="Pfister S."/>
            <person name="Riley R."/>
            <person name="Sitrit Y."/>
            <person name="Stielow J.B."/>
            <person name="Szollosi G."/>
            <person name="Zifcakova L."/>
            <person name="Stursova M."/>
            <person name="Spatafora J.W."/>
            <person name="Tedersoo L."/>
            <person name="Vaario L.M."/>
            <person name="Yamada A."/>
            <person name="Yan M."/>
            <person name="Wang P."/>
            <person name="Xu J."/>
            <person name="Bruns T."/>
            <person name="Baldrian P."/>
            <person name="Vilgalys R."/>
            <person name="Dunand C."/>
            <person name="Henrissat B."/>
            <person name="Grigoriev I.V."/>
            <person name="Hibbett D."/>
            <person name="Nagy L.G."/>
            <person name="Martin F.M."/>
        </authorList>
    </citation>
    <scope>NUCLEOTIDE SEQUENCE</scope>
    <source>
        <strain evidence="2">UP504</strain>
    </source>
</reference>
<feature type="region of interest" description="Disordered" evidence="1">
    <location>
        <begin position="276"/>
        <end position="299"/>
    </location>
</feature>
<evidence type="ECO:0000313" key="3">
    <source>
        <dbReference type="Proteomes" id="UP000886523"/>
    </source>
</evidence>
<evidence type="ECO:0000256" key="1">
    <source>
        <dbReference type="SAM" id="MobiDB-lite"/>
    </source>
</evidence>
<protein>
    <submittedName>
        <fullName evidence="2">Uncharacterized protein</fullName>
    </submittedName>
</protein>
<dbReference type="AlphaFoldDB" id="A0A9P6E1Y1"/>
<evidence type="ECO:0000313" key="2">
    <source>
        <dbReference type="EMBL" id="KAF9520284.1"/>
    </source>
</evidence>
<gene>
    <name evidence="2" type="ORF">BS47DRAFT_749516</name>
</gene>
<accession>A0A9P6E1Y1</accession>
<keyword evidence="3" id="KW-1185">Reference proteome</keyword>
<feature type="compositionally biased region" description="Polar residues" evidence="1">
    <location>
        <begin position="200"/>
        <end position="210"/>
    </location>
</feature>
<name>A0A9P6E1Y1_9AGAM</name>
<feature type="region of interest" description="Disordered" evidence="1">
    <location>
        <begin position="1"/>
        <end position="24"/>
    </location>
</feature>
<organism evidence="2 3">
    <name type="scientific">Hydnum rufescens UP504</name>
    <dbReference type="NCBI Taxonomy" id="1448309"/>
    <lineage>
        <taxon>Eukaryota</taxon>
        <taxon>Fungi</taxon>
        <taxon>Dikarya</taxon>
        <taxon>Basidiomycota</taxon>
        <taxon>Agaricomycotina</taxon>
        <taxon>Agaricomycetes</taxon>
        <taxon>Cantharellales</taxon>
        <taxon>Hydnaceae</taxon>
        <taxon>Hydnum</taxon>
    </lineage>
</organism>
<dbReference type="EMBL" id="MU128912">
    <property type="protein sequence ID" value="KAF9520284.1"/>
    <property type="molecule type" value="Genomic_DNA"/>
</dbReference>